<evidence type="ECO:0000259" key="2">
    <source>
        <dbReference type="Pfam" id="PF11774"/>
    </source>
</evidence>
<dbReference type="Proteomes" id="UP000295633">
    <property type="component" value="Unassembled WGS sequence"/>
</dbReference>
<evidence type="ECO:0000256" key="1">
    <source>
        <dbReference type="SAM" id="MobiDB-lite"/>
    </source>
</evidence>
<dbReference type="GO" id="GO:0003677">
    <property type="term" value="F:DNA binding"/>
    <property type="evidence" value="ECO:0007669"/>
    <property type="project" value="InterPro"/>
</dbReference>
<dbReference type="RefSeq" id="WP_133399663.1">
    <property type="nucleotide sequence ID" value="NZ_SMZX01000002.1"/>
</dbReference>
<dbReference type="InterPro" id="IPR042261">
    <property type="entry name" value="Lsr2-like_dimerization"/>
</dbReference>
<organism evidence="3 4">
    <name type="scientific">Microbacterium oleivorans</name>
    <dbReference type="NCBI Taxonomy" id="273677"/>
    <lineage>
        <taxon>Bacteria</taxon>
        <taxon>Bacillati</taxon>
        <taxon>Actinomycetota</taxon>
        <taxon>Actinomycetes</taxon>
        <taxon>Micrococcales</taxon>
        <taxon>Microbacteriaceae</taxon>
        <taxon>Microbacterium</taxon>
    </lineage>
</organism>
<feature type="region of interest" description="Disordered" evidence="1">
    <location>
        <begin position="64"/>
        <end position="84"/>
    </location>
</feature>
<comment type="caution">
    <text evidence="3">The sequence shown here is derived from an EMBL/GenBank/DDBJ whole genome shotgun (WGS) entry which is preliminary data.</text>
</comment>
<accession>A0A4V3B370</accession>
<feature type="domain" description="Lsr2 dimerization" evidence="2">
    <location>
        <begin position="9"/>
        <end position="64"/>
    </location>
</feature>
<gene>
    <name evidence="3" type="ORF">E2R54_10275</name>
</gene>
<dbReference type="AlphaFoldDB" id="A0A4V3B370"/>
<dbReference type="Gene3D" id="3.30.60.230">
    <property type="entry name" value="Lsr2, dimerization domain"/>
    <property type="match status" value="1"/>
</dbReference>
<dbReference type="InterPro" id="IPR024412">
    <property type="entry name" value="Lsr2_dim_dom"/>
</dbReference>
<evidence type="ECO:0000313" key="4">
    <source>
        <dbReference type="Proteomes" id="UP000295633"/>
    </source>
</evidence>
<name>A0A4V3B370_9MICO</name>
<dbReference type="EMBL" id="SMZX01000002">
    <property type="protein sequence ID" value="TDL43590.1"/>
    <property type="molecule type" value="Genomic_DNA"/>
</dbReference>
<evidence type="ECO:0000313" key="3">
    <source>
        <dbReference type="EMBL" id="TDL43590.1"/>
    </source>
</evidence>
<proteinExistence type="predicted"/>
<protein>
    <submittedName>
        <fullName evidence="3">Lsr2 family protein</fullName>
    </submittedName>
</protein>
<dbReference type="Pfam" id="PF11774">
    <property type="entry name" value="Lsr2"/>
    <property type="match status" value="1"/>
</dbReference>
<reference evidence="3 4" key="1">
    <citation type="submission" date="2019-03" db="EMBL/GenBank/DDBJ databases">
        <title>Genome Sequencing and Assembly of Various Microbes Isolated from Partially Reclaimed Soil and Acid Mine Drainage (AMD) Site.</title>
        <authorList>
            <person name="Steinbock B."/>
            <person name="Bechtold R."/>
            <person name="Sevigny J.L."/>
            <person name="Thomas D."/>
            <person name="Cuthill L.R."/>
            <person name="Aveiro Johannsen E.J."/>
            <person name="Thomas K."/>
            <person name="Ghosh A."/>
        </authorList>
    </citation>
    <scope>NUCLEOTIDE SEQUENCE [LARGE SCALE GENOMIC DNA]</scope>
    <source>
        <strain evidence="3 4">F-B2</strain>
    </source>
</reference>
<sequence length="123" mass="14107">MARKPRPIEYDVTDDLTDEVIDEKDAETVTFGFNGKSYEIETHRDNRAKLEDILAEWIAKAKEVKPETRRATPEQNQNAGWSAKDVRAWWSDNGGKNGLPAFQPNGRIFKTVYEAFNKKHPAK</sequence>